<dbReference type="RefSeq" id="WP_066599354.1">
    <property type="nucleotide sequence ID" value="NZ_KQ130434.1"/>
</dbReference>
<evidence type="ECO:0000256" key="1">
    <source>
        <dbReference type="SAM" id="MobiDB-lite"/>
    </source>
</evidence>
<dbReference type="AlphaFoldDB" id="A0A0J7XZ84"/>
<gene>
    <name evidence="2" type="ORF">V473_00880</name>
</gene>
<reference evidence="2 3" key="1">
    <citation type="journal article" date="2015" name="G3 (Bethesda)">
        <title>Insights into Ongoing Evolution of the Hexachlorocyclohexane Catabolic Pathway from Comparative Genomics of Ten Sphingomonadaceae Strains.</title>
        <authorList>
            <person name="Pearce S.L."/>
            <person name="Oakeshott J.G."/>
            <person name="Pandey G."/>
        </authorList>
    </citation>
    <scope>NUCLEOTIDE SEQUENCE [LARGE SCALE GENOMIC DNA]</scope>
    <source>
        <strain evidence="2 3">LL01</strain>
    </source>
</reference>
<protein>
    <submittedName>
        <fullName evidence="2">Ribonuclease</fullName>
    </submittedName>
</protein>
<proteinExistence type="predicted"/>
<organism evidence="2 3">
    <name type="scientific">Sphingobium cupriresistens LL01</name>
    <dbReference type="NCBI Taxonomy" id="1420583"/>
    <lineage>
        <taxon>Bacteria</taxon>
        <taxon>Pseudomonadati</taxon>
        <taxon>Pseudomonadota</taxon>
        <taxon>Alphaproteobacteria</taxon>
        <taxon>Sphingomonadales</taxon>
        <taxon>Sphingomonadaceae</taxon>
        <taxon>Sphingobium</taxon>
    </lineage>
</organism>
<dbReference type="STRING" id="1420583.V473_00880"/>
<comment type="caution">
    <text evidence="2">The sequence shown here is derived from an EMBL/GenBank/DDBJ whole genome shotgun (WGS) entry which is preliminary data.</text>
</comment>
<dbReference type="Proteomes" id="UP000052232">
    <property type="component" value="Unassembled WGS sequence"/>
</dbReference>
<evidence type="ECO:0000313" key="3">
    <source>
        <dbReference type="Proteomes" id="UP000052232"/>
    </source>
</evidence>
<dbReference type="PATRIC" id="fig|1420583.3.peg.168"/>
<feature type="region of interest" description="Disordered" evidence="1">
    <location>
        <begin position="93"/>
        <end position="113"/>
    </location>
</feature>
<evidence type="ECO:0000313" key="2">
    <source>
        <dbReference type="EMBL" id="KMS56847.1"/>
    </source>
</evidence>
<name>A0A0J7XZ84_9SPHN</name>
<dbReference type="EMBL" id="JACT01000001">
    <property type="protein sequence ID" value="KMS56847.1"/>
    <property type="molecule type" value="Genomic_DNA"/>
</dbReference>
<sequence>MAEWLYEEGIGEARAALIEKGKLVEALIEREGDAVRPGAVAQGRLVATIIPKKRGIVRLISGEEVLLEPIPPRLAEGANVLVEIIREAIAEEGRPKRAKGRMPQPGAKPHAGPSLLQRIRATGTPVVPCPAHEEDRLEAHGWSELMDEAMSGEVGAEDAALRLFLTPAMLLIDVDGSLPPAQLGPKGAKLAAQAVRRMGLSGSIGIDLPTMNNKDERMVAAAQIDKYLPLPFERTAVNGFGFLQIIRRRERANLMEIVREDVVLTAALALLRRAERHGQGGAATITAMPAIIDLLHKRQDWIEQLAKRRGGAITLKAEALLDLAGGHVA</sequence>
<keyword evidence="3" id="KW-1185">Reference proteome</keyword>
<accession>A0A0J7XZ84</accession>